<evidence type="ECO:0000313" key="2">
    <source>
        <dbReference type="EMBL" id="EJT51064.1"/>
    </source>
</evidence>
<evidence type="ECO:0000256" key="1">
    <source>
        <dbReference type="SAM" id="MobiDB-lite"/>
    </source>
</evidence>
<evidence type="ECO:0008006" key="4">
    <source>
        <dbReference type="Google" id="ProtNLM"/>
    </source>
</evidence>
<feature type="compositionally biased region" description="Low complexity" evidence="1">
    <location>
        <begin position="808"/>
        <end position="822"/>
    </location>
</feature>
<feature type="compositionally biased region" description="Polar residues" evidence="1">
    <location>
        <begin position="682"/>
        <end position="704"/>
    </location>
</feature>
<dbReference type="PANTHER" id="PTHR38926:SF5">
    <property type="entry name" value="F-BOX AND LEUCINE-RICH REPEAT PROTEIN 6"/>
    <property type="match status" value="1"/>
</dbReference>
<dbReference type="GeneID" id="25991266"/>
<dbReference type="EMBL" id="ALBS01000075">
    <property type="protein sequence ID" value="EJT51064.1"/>
    <property type="molecule type" value="Genomic_DNA"/>
</dbReference>
<feature type="region of interest" description="Disordered" evidence="1">
    <location>
        <begin position="1"/>
        <end position="22"/>
    </location>
</feature>
<dbReference type="InterPro" id="IPR032675">
    <property type="entry name" value="LRR_dom_sf"/>
</dbReference>
<feature type="compositionally biased region" description="Low complexity" evidence="1">
    <location>
        <begin position="710"/>
        <end position="722"/>
    </location>
</feature>
<gene>
    <name evidence="2" type="ORF">A1Q1_07754</name>
</gene>
<feature type="compositionally biased region" description="Polar residues" evidence="1">
    <location>
        <begin position="661"/>
        <end position="671"/>
    </location>
</feature>
<dbReference type="SUPFAM" id="SSF52047">
    <property type="entry name" value="RNI-like"/>
    <property type="match status" value="1"/>
</dbReference>
<proteinExistence type="predicted"/>
<dbReference type="HOGENOM" id="CLU_338079_0_0_1"/>
<feature type="compositionally biased region" description="Low complexity" evidence="1">
    <location>
        <begin position="639"/>
        <end position="654"/>
    </location>
</feature>
<reference evidence="2 3" key="1">
    <citation type="journal article" date="2012" name="Eukaryot. Cell">
        <title>Draft genome sequence of CBS 2479, the standard type strain of Trichosporon asahii.</title>
        <authorList>
            <person name="Yang R.Y."/>
            <person name="Li H.T."/>
            <person name="Zhu H."/>
            <person name="Zhou G.P."/>
            <person name="Wang M."/>
            <person name="Wang L."/>
        </authorList>
    </citation>
    <scope>NUCLEOTIDE SEQUENCE [LARGE SCALE GENOMIC DNA]</scope>
    <source>
        <strain evidence="3">ATCC 90039 / CBS 2479 / JCM 2466 / KCTC 7840 / NCYC 2677 / UAMH 7654</strain>
    </source>
</reference>
<dbReference type="RefSeq" id="XP_014182241.1">
    <property type="nucleotide sequence ID" value="XM_014326766.1"/>
</dbReference>
<evidence type="ECO:0000313" key="3">
    <source>
        <dbReference type="Proteomes" id="UP000002748"/>
    </source>
</evidence>
<feature type="compositionally biased region" description="Low complexity" evidence="1">
    <location>
        <begin position="732"/>
        <end position="750"/>
    </location>
</feature>
<dbReference type="Gene3D" id="3.80.10.10">
    <property type="entry name" value="Ribonuclease Inhibitor"/>
    <property type="match status" value="1"/>
</dbReference>
<dbReference type="OrthoDB" id="2596605at2759"/>
<dbReference type="Proteomes" id="UP000002748">
    <property type="component" value="Unassembled WGS sequence"/>
</dbReference>
<accession>J6F278</accession>
<dbReference type="VEuPathDB" id="FungiDB:A1Q1_07754"/>
<organism evidence="2 3">
    <name type="scientific">Trichosporon asahii var. asahii (strain ATCC 90039 / CBS 2479 / JCM 2466 / KCTC 7840 / NBRC 103889/ NCYC 2677 / UAMH 7654)</name>
    <name type="common">Yeast</name>
    <dbReference type="NCBI Taxonomy" id="1186058"/>
    <lineage>
        <taxon>Eukaryota</taxon>
        <taxon>Fungi</taxon>
        <taxon>Dikarya</taxon>
        <taxon>Basidiomycota</taxon>
        <taxon>Agaricomycotina</taxon>
        <taxon>Tremellomycetes</taxon>
        <taxon>Trichosporonales</taxon>
        <taxon>Trichosporonaceae</taxon>
        <taxon>Trichosporon</taxon>
    </lineage>
</organism>
<dbReference type="AlphaFoldDB" id="J6F278"/>
<feature type="region of interest" description="Disordered" evidence="1">
    <location>
        <begin position="627"/>
        <end position="842"/>
    </location>
</feature>
<dbReference type="PANTHER" id="PTHR38926">
    <property type="entry name" value="F-BOX DOMAIN CONTAINING PROTEIN, EXPRESSED"/>
    <property type="match status" value="1"/>
</dbReference>
<protein>
    <recommendedName>
        <fullName evidence="4">F-box domain-containing protein</fullName>
    </recommendedName>
</protein>
<dbReference type="KEGG" id="tasa:A1Q1_07754"/>
<sequence length="842" mass="91449">MGSAHPDNPSARPNEHSNRDMGEDNTHRLLAVLPQILKSNPDAASTLIQCGNKAVHDAAAPFVYRELDVHIDFPGTLGLGTVGNQIQGTSDKNRPCCPGYNSKPKLWAVFRNPSYADHVRVLRFRQPCSTHTPVEIDEGTRSLDRTEAWDLAASLLAHLPHIEDLIWETSLGVGDSLWKAISSLQHLRRLKIIAPQPHPACITAPPVYPRITPALQQSAPPGFESMSTPEPGDGRARATGMKGMALGVAWEDLEELSLDNLSAQGIMTGLYEGVNQPRLHTLSLSTHFADLRLCESIAMFGSLGSLKHLTLATSGTKLNAECLRVILAGCSSLESLRLNDVEGRLDKNTWNMIDCWPQTLTSLVIDISESGPHHSWVLKHLESIEAIPVSQLKRFHIRRALHPVATLPWPPANVVQPVPLPTHALGQIPATFLNLITEEGSMLEDLCIDWWEMSQSDLEAILTNCPRLRCLQVAASTSILEIIGMTTAFGSVPDLEQLSVTTDPIHANTAPKAKPAKSKKDAADLPPFLAKRMAETDPTLVEVRELRRFARRLPNFRILRWMGRQGKGEWRFSASKRSTLTPIDFIHSVYLTLQVWEDCQRSTNPVYTFEEDDEATSIGLSLELPASPARSASDLPPLSRTTTGSSCSISSSVTPPASIRRGSTQTESVNGSVLGLDWEPLNRSNKQAPSLGSPTSTTNWSQVQTPPSPSNKTSKSADSKPPSNRRRRESSRATSPSKSSSSAKSAGFKSIPASRSASPVKPSPPGRGPTCSLPSKPVAMREPVQRHVPGAAPPTKKRSPEKKEKKAATAAAAAAAVASALAMPKRDVSDGWTKVGDGRRKK</sequence>
<feature type="compositionally biased region" description="Basic and acidic residues" evidence="1">
    <location>
        <begin position="13"/>
        <end position="22"/>
    </location>
</feature>
<name>J6F278_TRIAS</name>
<comment type="caution">
    <text evidence="2">The sequence shown here is derived from an EMBL/GenBank/DDBJ whole genome shotgun (WGS) entry which is preliminary data.</text>
</comment>